<comment type="caution">
    <text evidence="5">The sequence shown here is derived from an EMBL/GenBank/DDBJ whole genome shotgun (WGS) entry which is preliminary data.</text>
</comment>
<dbReference type="HAMAP" id="MF_00167">
    <property type="entry name" value="CsrA"/>
    <property type="match status" value="1"/>
</dbReference>
<keyword evidence="2 4" id="KW-0810">Translation regulation</keyword>
<keyword evidence="4" id="KW-1005">Bacterial flagellum biogenesis</keyword>
<dbReference type="PANTHER" id="PTHR34984">
    <property type="entry name" value="CARBON STORAGE REGULATOR"/>
    <property type="match status" value="1"/>
</dbReference>
<evidence type="ECO:0000256" key="2">
    <source>
        <dbReference type="ARBA" id="ARBA00022845"/>
    </source>
</evidence>
<dbReference type="EMBL" id="JACXZA010000004">
    <property type="protein sequence ID" value="MBD3920824.1"/>
    <property type="molecule type" value="Genomic_DNA"/>
</dbReference>
<comment type="subunit">
    <text evidence="4">Homodimer; the beta-strands of each monomer intercalate to form a hydrophobic core, while the alpha-helices form wings that extend away from the core.</text>
</comment>
<accession>A0ABR8N2Z5</accession>
<gene>
    <name evidence="4 5" type="primary">csrA</name>
    <name evidence="5" type="ORF">H8B09_18805</name>
</gene>
<reference evidence="5 6" key="1">
    <citation type="submission" date="2020-09" db="EMBL/GenBank/DDBJ databases">
        <title>Paenibacillus sp. strain PR3 16S rRNA gene Genome sequencing and assembly.</title>
        <authorList>
            <person name="Kim J."/>
        </authorList>
    </citation>
    <scope>NUCLEOTIDE SEQUENCE [LARGE SCALE GENOMIC DNA]</scope>
    <source>
        <strain evidence="5 6">PR3</strain>
    </source>
</reference>
<dbReference type="Pfam" id="PF02599">
    <property type="entry name" value="CsrA"/>
    <property type="match status" value="1"/>
</dbReference>
<proteinExistence type="inferred from homology"/>
<dbReference type="Gene3D" id="2.60.40.4380">
    <property type="entry name" value="Translational regulator CsrA"/>
    <property type="match status" value="1"/>
</dbReference>
<dbReference type="NCBIfam" id="TIGR00202">
    <property type="entry name" value="csrA"/>
    <property type="match status" value="1"/>
</dbReference>
<evidence type="ECO:0000313" key="6">
    <source>
        <dbReference type="Proteomes" id="UP000609346"/>
    </source>
</evidence>
<keyword evidence="6" id="KW-1185">Reference proteome</keyword>
<comment type="subcellular location">
    <subcellularLocation>
        <location evidence="4">Cytoplasm</location>
    </subcellularLocation>
</comment>
<dbReference type="Proteomes" id="UP000609346">
    <property type="component" value="Unassembled WGS sequence"/>
</dbReference>
<keyword evidence="1 4" id="KW-0963">Cytoplasm</keyword>
<dbReference type="SUPFAM" id="SSF117130">
    <property type="entry name" value="CsrA-like"/>
    <property type="match status" value="1"/>
</dbReference>
<evidence type="ECO:0000256" key="1">
    <source>
        <dbReference type="ARBA" id="ARBA00022490"/>
    </source>
</evidence>
<dbReference type="RefSeq" id="WP_191205088.1">
    <property type="nucleotide sequence ID" value="NZ_JACXZA010000004.1"/>
</dbReference>
<keyword evidence="3 4" id="KW-0694">RNA-binding</keyword>
<dbReference type="InterPro" id="IPR003751">
    <property type="entry name" value="CsrA"/>
</dbReference>
<evidence type="ECO:0000256" key="4">
    <source>
        <dbReference type="HAMAP-Rule" id="MF_00167"/>
    </source>
</evidence>
<name>A0ABR8N2Z5_9BACL</name>
<comment type="function">
    <text evidence="4">A translational regulator that binds mRNA to regulate translation initiation and/or mRNA stability. Usually binds in the 5'-UTR at or near the Shine-Dalgarno sequence preventing ribosome-binding, thus repressing translation. Its main target seems to be the major flagellin gene, while its function is anatagonized by FliW.</text>
</comment>
<keyword evidence="4" id="KW-0678">Repressor</keyword>
<protein>
    <recommendedName>
        <fullName evidence="4">Translational regulator CsrA</fullName>
    </recommendedName>
</protein>
<comment type="similarity">
    <text evidence="4">Belongs to the CsrA/RsmA family.</text>
</comment>
<evidence type="ECO:0000313" key="5">
    <source>
        <dbReference type="EMBL" id="MBD3920824.1"/>
    </source>
</evidence>
<dbReference type="PANTHER" id="PTHR34984:SF1">
    <property type="entry name" value="CARBON STORAGE REGULATOR"/>
    <property type="match status" value="1"/>
</dbReference>
<dbReference type="InterPro" id="IPR036107">
    <property type="entry name" value="CsrA_sf"/>
</dbReference>
<organism evidence="5 6">
    <name type="scientific">Paenibacillus terricola</name>
    <dbReference type="NCBI Taxonomy" id="2763503"/>
    <lineage>
        <taxon>Bacteria</taxon>
        <taxon>Bacillati</taxon>
        <taxon>Bacillota</taxon>
        <taxon>Bacilli</taxon>
        <taxon>Bacillales</taxon>
        <taxon>Paenibacillaceae</taxon>
        <taxon>Paenibacillus</taxon>
    </lineage>
</organism>
<sequence>MLILSRKRGQTIVINQNIEIVITAIEGDQVKIGIQAPREYSIVRKEVMEDVKASNRKAISTSTSMKDLKEWVQSRKKTDKNKNIIRKL</sequence>
<evidence type="ECO:0000256" key="3">
    <source>
        <dbReference type="ARBA" id="ARBA00022884"/>
    </source>
</evidence>